<evidence type="ECO:0000313" key="6">
    <source>
        <dbReference type="Proteomes" id="UP001560045"/>
    </source>
</evidence>
<dbReference type="EC" id="2.4.-.-" evidence="5"/>
<dbReference type="PANTHER" id="PTHR12526:SF635">
    <property type="entry name" value="GLYCOSYL TRANSFERASE GROUP 1"/>
    <property type="match status" value="1"/>
</dbReference>
<organism evidence="5 6">
    <name type="scientific">Geodermatophilus maliterrae</name>
    <dbReference type="NCBI Taxonomy" id="3162531"/>
    <lineage>
        <taxon>Bacteria</taxon>
        <taxon>Bacillati</taxon>
        <taxon>Actinomycetota</taxon>
        <taxon>Actinomycetes</taxon>
        <taxon>Geodermatophilales</taxon>
        <taxon>Geodermatophilaceae</taxon>
        <taxon>Geodermatophilus</taxon>
    </lineage>
</organism>
<dbReference type="Pfam" id="PF13439">
    <property type="entry name" value="Glyco_transf_4"/>
    <property type="match status" value="1"/>
</dbReference>
<dbReference type="Proteomes" id="UP001560045">
    <property type="component" value="Unassembled WGS sequence"/>
</dbReference>
<keyword evidence="1 5" id="KW-0328">Glycosyltransferase</keyword>
<evidence type="ECO:0000259" key="3">
    <source>
        <dbReference type="Pfam" id="PF00534"/>
    </source>
</evidence>
<dbReference type="RefSeq" id="WP_369209528.1">
    <property type="nucleotide sequence ID" value="NZ_JBFNXQ010000083.1"/>
</dbReference>
<dbReference type="InterPro" id="IPR001296">
    <property type="entry name" value="Glyco_trans_1"/>
</dbReference>
<dbReference type="Pfam" id="PF00534">
    <property type="entry name" value="Glycos_transf_1"/>
    <property type="match status" value="1"/>
</dbReference>
<dbReference type="InterPro" id="IPR028098">
    <property type="entry name" value="Glyco_trans_4-like_N"/>
</dbReference>
<sequence>MRTHRGTGAPLRIDLVSEHASPLAAIGGVDAGGQNVHVAALAAGLAERGHEVTVHTRRDDPRLPDEVPTDDGYVVSHLTAGPAEALPKDDLLGHVPALAAALRARWAVQPPDVVHAHFWMSGLAAVEAAGSLLTPVPVLQTFHALGSVKRRHQGDADTSPAQRVELERGLCRAVGHVVATCSDEVFELRRLGLARDRVSIVPCGVDTAVFTPRGPVAPGTGRPRLLVLGRLVERKGQEDAVRALAAVPDAELVVVGGPPPGEVDADPEVRRLRAVAAEVGVADRVCFAGSVARADVPAWVRSADVVLAVPWYEPFGITPLEAMACGRPVVATAVGGLQDSVADGVTGDLVPPRDPERLGEVLAALLADDARRAAYGAAGVRRARARYRWARVAADTEAVYRQVLSTRRPVEAVR</sequence>
<protein>
    <submittedName>
        <fullName evidence="5">Glycosyltransferase</fullName>
        <ecNumber evidence="5">2.4.-.-</ecNumber>
    </submittedName>
</protein>
<comment type="caution">
    <text evidence="5">The sequence shown here is derived from an EMBL/GenBank/DDBJ whole genome shotgun (WGS) entry which is preliminary data.</text>
</comment>
<feature type="domain" description="Glycosyl transferase family 1" evidence="3">
    <location>
        <begin position="220"/>
        <end position="379"/>
    </location>
</feature>
<evidence type="ECO:0000256" key="1">
    <source>
        <dbReference type="ARBA" id="ARBA00022676"/>
    </source>
</evidence>
<reference evidence="5 6" key="1">
    <citation type="submission" date="2024-06" db="EMBL/GenBank/DDBJ databases">
        <title>Draft genome sequence of Geodermatophilus badlandi, a novel member of the Geodermatophilaceae isolated from badland sedimentary rocks in the Red desert, Wyoming, USA.</title>
        <authorList>
            <person name="Ben Tekaya S."/>
            <person name="Nouioui I."/>
            <person name="Flores G.M."/>
            <person name="Shaal M.N."/>
            <person name="Bredoire F."/>
            <person name="Basile F."/>
            <person name="Van Diepen L."/>
            <person name="Ward N.L."/>
        </authorList>
    </citation>
    <scope>NUCLEOTIDE SEQUENCE [LARGE SCALE GENOMIC DNA]</scope>
    <source>
        <strain evidence="5 6">WL48A</strain>
    </source>
</reference>
<gene>
    <name evidence="5" type="ORF">ABQ292_20305</name>
</gene>
<evidence type="ECO:0000313" key="5">
    <source>
        <dbReference type="EMBL" id="MEX5720709.1"/>
    </source>
</evidence>
<dbReference type="SUPFAM" id="SSF53756">
    <property type="entry name" value="UDP-Glycosyltransferase/glycogen phosphorylase"/>
    <property type="match status" value="1"/>
</dbReference>
<dbReference type="PANTHER" id="PTHR12526">
    <property type="entry name" value="GLYCOSYLTRANSFERASE"/>
    <property type="match status" value="1"/>
</dbReference>
<proteinExistence type="predicted"/>
<name>A0ABV3XJF3_9ACTN</name>
<evidence type="ECO:0000259" key="4">
    <source>
        <dbReference type="Pfam" id="PF13439"/>
    </source>
</evidence>
<accession>A0ABV3XJF3</accession>
<dbReference type="GO" id="GO:0016757">
    <property type="term" value="F:glycosyltransferase activity"/>
    <property type="evidence" value="ECO:0007669"/>
    <property type="project" value="UniProtKB-KW"/>
</dbReference>
<keyword evidence="2 5" id="KW-0808">Transferase</keyword>
<evidence type="ECO:0000256" key="2">
    <source>
        <dbReference type="ARBA" id="ARBA00022679"/>
    </source>
</evidence>
<feature type="domain" description="Glycosyltransferase subfamily 4-like N-terminal" evidence="4">
    <location>
        <begin position="32"/>
        <end position="208"/>
    </location>
</feature>
<keyword evidence="6" id="KW-1185">Reference proteome</keyword>
<dbReference type="EMBL" id="JBFNXQ010000083">
    <property type="protein sequence ID" value="MEX5720709.1"/>
    <property type="molecule type" value="Genomic_DNA"/>
</dbReference>
<dbReference type="Gene3D" id="3.40.50.2000">
    <property type="entry name" value="Glycogen Phosphorylase B"/>
    <property type="match status" value="2"/>
</dbReference>